<dbReference type="EMBL" id="FOCL01000016">
    <property type="protein sequence ID" value="SEO91617.1"/>
    <property type="molecule type" value="Genomic_DNA"/>
</dbReference>
<dbReference type="RefSeq" id="WP_091220381.1">
    <property type="nucleotide sequence ID" value="NZ_FOCL01000016.1"/>
</dbReference>
<proteinExistence type="predicted"/>
<organism evidence="1 2">
    <name type="scientific">Mucilaginibacter gossypiicola</name>
    <dbReference type="NCBI Taxonomy" id="551995"/>
    <lineage>
        <taxon>Bacteria</taxon>
        <taxon>Pseudomonadati</taxon>
        <taxon>Bacteroidota</taxon>
        <taxon>Sphingobacteriia</taxon>
        <taxon>Sphingobacteriales</taxon>
        <taxon>Sphingobacteriaceae</taxon>
        <taxon>Mucilaginibacter</taxon>
    </lineage>
</organism>
<protein>
    <submittedName>
        <fullName evidence="1">Uncharacterized protein</fullName>
    </submittedName>
</protein>
<name>A0A1H8TL72_9SPHI</name>
<evidence type="ECO:0000313" key="2">
    <source>
        <dbReference type="Proteomes" id="UP000198942"/>
    </source>
</evidence>
<keyword evidence="2" id="KW-1185">Reference proteome</keyword>
<gene>
    <name evidence="1" type="ORF">SAMN05192574_11634</name>
</gene>
<dbReference type="Proteomes" id="UP000198942">
    <property type="component" value="Unassembled WGS sequence"/>
</dbReference>
<dbReference type="STRING" id="551995.SAMN05192574_11634"/>
<evidence type="ECO:0000313" key="1">
    <source>
        <dbReference type="EMBL" id="SEO91617.1"/>
    </source>
</evidence>
<dbReference type="AlphaFoldDB" id="A0A1H8TL72"/>
<sequence>MANKKIAASIVSNDEDTPFDEELLLKIPLGYRSMVKKETEFIGELYRRVKFSGSKLFQSNQYSNFPSHKPISNLLLDLRIQETIETDE</sequence>
<reference evidence="2" key="1">
    <citation type="submission" date="2016-10" db="EMBL/GenBank/DDBJ databases">
        <authorList>
            <person name="Varghese N."/>
            <person name="Submissions S."/>
        </authorList>
    </citation>
    <scope>NUCLEOTIDE SEQUENCE [LARGE SCALE GENOMIC DNA]</scope>
    <source>
        <strain evidence="2">Gh-48</strain>
    </source>
</reference>
<dbReference type="OrthoDB" id="770671at2"/>
<accession>A0A1H8TL72</accession>